<feature type="transmembrane region" description="Helical" evidence="1">
    <location>
        <begin position="339"/>
        <end position="362"/>
    </location>
</feature>
<sequence length="500" mass="56346">MPNRSAGEVGHAVALNALLLLFLVNFTLQPLTEPDFGWHLRTGLDLLHNGLPLPALDPYSHTMPDWPWVEHAWLTDAIIGALYASWMGGLGVIVLFGAVATGAWLIAAGAASVPRSARWLAATLSIWVALPYLGARTQLVSWLGLAVLLRLLSNPAGASQRWIPLLFLVWANLHGGFVMGLVLMSVVACALWVMRWLHAKRAFRFSPADESGFAQWDLRRLVLLTAASALMTLVNPYGWRLHGEIIDSLANQFMVDELQEWQPLSLATTAGRGYVLYLAALSAAMGCWYRRYEPVRWIIWIAFLWFSLRHMRNVPVFLVISLPLAAELTAAAFDWLNRGLGAAAMRHAMLAGAILAALLLIWEGPDHLHHVVQSGTDPARYFRTTSYPIEAVEWIRTHSAQTGARIYNDYGYGGFLLWWMPEHKIFIDGRMPAWRIGNRRIFQDYVALTRGEPVDLSVLEKYAVDWALVRRETPLDRALYRETKWVRVYEDEKVSLYVMP</sequence>
<gene>
    <name evidence="2" type="ORF">NSJP_0171</name>
</gene>
<organism evidence="2 3">
    <name type="scientific">Nitrospira japonica</name>
    <dbReference type="NCBI Taxonomy" id="1325564"/>
    <lineage>
        <taxon>Bacteria</taxon>
        <taxon>Pseudomonadati</taxon>
        <taxon>Nitrospirota</taxon>
        <taxon>Nitrospiria</taxon>
        <taxon>Nitrospirales</taxon>
        <taxon>Nitrospiraceae</taxon>
        <taxon>Nitrospira</taxon>
    </lineage>
</organism>
<dbReference type="KEGG" id="nja:NSJP_0171"/>
<dbReference type="AlphaFoldDB" id="A0A1W1I0H1"/>
<protein>
    <recommendedName>
        <fullName evidence="4">Glycosyltransferase RgtA/B/C/D-like domain-containing protein</fullName>
    </recommendedName>
</protein>
<feature type="transmembrane region" description="Helical" evidence="1">
    <location>
        <begin position="165"/>
        <end position="194"/>
    </location>
</feature>
<feature type="transmembrane region" description="Helical" evidence="1">
    <location>
        <begin position="119"/>
        <end position="145"/>
    </location>
</feature>
<reference evidence="2 3" key="1">
    <citation type="submission" date="2017-03" db="EMBL/GenBank/DDBJ databases">
        <authorList>
            <person name="Afonso C.L."/>
            <person name="Miller P.J."/>
            <person name="Scott M.A."/>
            <person name="Spackman E."/>
            <person name="Goraichik I."/>
            <person name="Dimitrov K.M."/>
            <person name="Suarez D.L."/>
            <person name="Swayne D.E."/>
        </authorList>
    </citation>
    <scope>NUCLEOTIDE SEQUENCE [LARGE SCALE GENOMIC DNA]</scope>
    <source>
        <strain evidence="2">Genome sequencing of Nitrospira japonica strain NJ11</strain>
    </source>
</reference>
<dbReference type="EMBL" id="LT828648">
    <property type="protein sequence ID" value="SLM46343.1"/>
    <property type="molecule type" value="Genomic_DNA"/>
</dbReference>
<keyword evidence="1" id="KW-1133">Transmembrane helix</keyword>
<keyword evidence="3" id="KW-1185">Reference proteome</keyword>
<evidence type="ECO:0008006" key="4">
    <source>
        <dbReference type="Google" id="ProtNLM"/>
    </source>
</evidence>
<dbReference type="OrthoDB" id="3463714at2"/>
<evidence type="ECO:0000256" key="1">
    <source>
        <dbReference type="SAM" id="Phobius"/>
    </source>
</evidence>
<evidence type="ECO:0000313" key="2">
    <source>
        <dbReference type="EMBL" id="SLM46343.1"/>
    </source>
</evidence>
<dbReference type="STRING" id="1325564.NSJP_0171"/>
<proteinExistence type="predicted"/>
<feature type="transmembrane region" description="Helical" evidence="1">
    <location>
        <begin position="313"/>
        <end position="333"/>
    </location>
</feature>
<evidence type="ECO:0000313" key="3">
    <source>
        <dbReference type="Proteomes" id="UP000192042"/>
    </source>
</evidence>
<dbReference type="Proteomes" id="UP000192042">
    <property type="component" value="Chromosome I"/>
</dbReference>
<dbReference type="RefSeq" id="WP_080885047.1">
    <property type="nucleotide sequence ID" value="NZ_LT828648.1"/>
</dbReference>
<name>A0A1W1I0H1_9BACT</name>
<accession>A0A1W1I0H1</accession>
<keyword evidence="1" id="KW-0812">Transmembrane</keyword>
<feature type="transmembrane region" description="Helical" evidence="1">
    <location>
        <begin position="12"/>
        <end position="31"/>
    </location>
</feature>
<keyword evidence="1" id="KW-0472">Membrane</keyword>
<feature type="transmembrane region" description="Helical" evidence="1">
    <location>
        <begin position="83"/>
        <end position="107"/>
    </location>
</feature>